<dbReference type="AlphaFoldDB" id="A0A7R9F4N8"/>
<keyword evidence="1" id="KW-0732">Signal</keyword>
<organism evidence="2">
    <name type="scientific">Timema bartmani</name>
    <dbReference type="NCBI Taxonomy" id="61472"/>
    <lineage>
        <taxon>Eukaryota</taxon>
        <taxon>Metazoa</taxon>
        <taxon>Ecdysozoa</taxon>
        <taxon>Arthropoda</taxon>
        <taxon>Hexapoda</taxon>
        <taxon>Insecta</taxon>
        <taxon>Pterygota</taxon>
        <taxon>Neoptera</taxon>
        <taxon>Polyneoptera</taxon>
        <taxon>Phasmatodea</taxon>
        <taxon>Timematodea</taxon>
        <taxon>Timematoidea</taxon>
        <taxon>Timematidae</taxon>
        <taxon>Timema</taxon>
    </lineage>
</organism>
<evidence type="ECO:0000313" key="2">
    <source>
        <dbReference type="EMBL" id="CAD7446020.1"/>
    </source>
</evidence>
<gene>
    <name evidence="2" type="ORF">TBIB3V08_LOCUS8360</name>
</gene>
<protein>
    <submittedName>
        <fullName evidence="2">Uncharacterized protein</fullName>
    </submittedName>
</protein>
<name>A0A7R9F4N8_9NEOP</name>
<reference evidence="2" key="1">
    <citation type="submission" date="2020-11" db="EMBL/GenBank/DDBJ databases">
        <authorList>
            <person name="Tran Van P."/>
        </authorList>
    </citation>
    <scope>NUCLEOTIDE SEQUENCE</scope>
</reference>
<evidence type="ECO:0000256" key="1">
    <source>
        <dbReference type="SAM" id="SignalP"/>
    </source>
</evidence>
<dbReference type="EMBL" id="OD567681">
    <property type="protein sequence ID" value="CAD7446020.1"/>
    <property type="molecule type" value="Genomic_DNA"/>
</dbReference>
<sequence length="359" mass="41652">MRVWILGYLLGVGCWSSEVLTDHIPEWPSTRGSRSDDVDSVDKLLTVPLPSFDPNWHSQVPHIFVALLRDHLGVLGCPSNFLGEQLSRVTVLLSQGTKENVLQLAEEYATRFKWDVESTKYLVQLFPPEEFNSILRLLGPRLSGENTPDTIRDDVTCLQQRFMEPDLNIRTYFDTLSLEESNEMHLLERLDNLTDLYRNPEILNHLGLSGAPRDYACFPSLLRELSEDRYYSKLIRNLEPYALPLPFNPWGWTYDRKFIEAFPKAVNRKKICRESQEKTFKGLTANHTYALYHYGRNFPDPVVTPEGSKVPYQTRFYDMIRHWLSTSFLPKKYHEAVLAVQPYVRPNRIVDGQSRAVRA</sequence>
<feature type="chain" id="PRO_5030817656" evidence="1">
    <location>
        <begin position="22"/>
        <end position="359"/>
    </location>
</feature>
<accession>A0A7R9F4N8</accession>
<proteinExistence type="predicted"/>
<feature type="signal peptide" evidence="1">
    <location>
        <begin position="1"/>
        <end position="21"/>
    </location>
</feature>